<evidence type="ECO:0000256" key="7">
    <source>
        <dbReference type="SAM" id="MobiDB-lite"/>
    </source>
</evidence>
<dbReference type="PANTHER" id="PTHR33281">
    <property type="entry name" value="UPF0187 PROTEIN YNEE"/>
    <property type="match status" value="1"/>
</dbReference>
<dbReference type="VEuPathDB" id="FungiDB:AFLA_009726"/>
<organism evidence="9 10">
    <name type="scientific">Aspergillus flavus (strain ATCC 200026 / FGSC A1120 / IAM 13836 / NRRL 3357 / JCM 12722 / SRRC 167)</name>
    <dbReference type="NCBI Taxonomy" id="332952"/>
    <lineage>
        <taxon>Eukaryota</taxon>
        <taxon>Fungi</taxon>
        <taxon>Dikarya</taxon>
        <taxon>Ascomycota</taxon>
        <taxon>Pezizomycotina</taxon>
        <taxon>Eurotiomycetes</taxon>
        <taxon>Eurotiomycetidae</taxon>
        <taxon>Eurotiales</taxon>
        <taxon>Aspergillaceae</taxon>
        <taxon>Aspergillus</taxon>
        <taxon>Aspergillus subgen. Circumdati</taxon>
    </lineage>
</organism>
<keyword evidence="4 8" id="KW-1133">Transmembrane helix</keyword>
<feature type="region of interest" description="Disordered" evidence="7">
    <location>
        <begin position="333"/>
        <end position="364"/>
    </location>
</feature>
<feature type="transmembrane region" description="Helical" evidence="8">
    <location>
        <begin position="22"/>
        <end position="47"/>
    </location>
</feature>
<dbReference type="InterPro" id="IPR044669">
    <property type="entry name" value="YneE/VCCN1/2-like"/>
</dbReference>
<evidence type="ECO:0000256" key="3">
    <source>
        <dbReference type="ARBA" id="ARBA00022692"/>
    </source>
</evidence>
<dbReference type="Pfam" id="PF25539">
    <property type="entry name" value="Bestrophin_2"/>
    <property type="match status" value="1"/>
</dbReference>
<dbReference type="EMBL" id="CP044621">
    <property type="protein sequence ID" value="QRD84917.1"/>
    <property type="molecule type" value="Genomic_DNA"/>
</dbReference>
<evidence type="ECO:0000313" key="10">
    <source>
        <dbReference type="Proteomes" id="UP000596276"/>
    </source>
</evidence>
<evidence type="ECO:0000256" key="4">
    <source>
        <dbReference type="ARBA" id="ARBA00022989"/>
    </source>
</evidence>
<evidence type="ECO:0000256" key="2">
    <source>
        <dbReference type="ARBA" id="ARBA00022448"/>
    </source>
</evidence>
<evidence type="ECO:0000256" key="6">
    <source>
        <dbReference type="ARBA" id="ARBA00023136"/>
    </source>
</evidence>
<keyword evidence="2" id="KW-0813">Transport</keyword>
<feature type="transmembrane region" description="Helical" evidence="8">
    <location>
        <begin position="263"/>
        <end position="281"/>
    </location>
</feature>
<evidence type="ECO:0000256" key="5">
    <source>
        <dbReference type="ARBA" id="ARBA00023065"/>
    </source>
</evidence>
<gene>
    <name evidence="9" type="ORF">F9C07_2070030</name>
</gene>
<keyword evidence="10" id="KW-1185">Reference proteome</keyword>
<accession>A0A7U2MJL8</accession>
<protein>
    <submittedName>
        <fullName evidence="9">Bestrophin, RFP-TM, chloride channel-domain-containing protein</fullName>
    </submittedName>
</protein>
<keyword evidence="3 8" id="KW-0812">Transmembrane</keyword>
<keyword evidence="5" id="KW-0406">Ion transport</keyword>
<dbReference type="GO" id="GO:0016020">
    <property type="term" value="C:membrane"/>
    <property type="evidence" value="ECO:0007669"/>
    <property type="project" value="UniProtKB-SubCell"/>
</dbReference>
<feature type="transmembrane region" description="Helical" evidence="8">
    <location>
        <begin position="53"/>
        <end position="73"/>
    </location>
</feature>
<dbReference type="Proteomes" id="UP000596276">
    <property type="component" value="Chromosome 5"/>
</dbReference>
<dbReference type="AlphaFoldDB" id="A0A7U2MJL8"/>
<evidence type="ECO:0000256" key="8">
    <source>
        <dbReference type="SAM" id="Phobius"/>
    </source>
</evidence>
<dbReference type="GO" id="GO:0005254">
    <property type="term" value="F:chloride channel activity"/>
    <property type="evidence" value="ECO:0007669"/>
    <property type="project" value="InterPro"/>
</dbReference>
<feature type="compositionally biased region" description="Basic and acidic residues" evidence="7">
    <location>
        <begin position="333"/>
        <end position="344"/>
    </location>
</feature>
<comment type="subcellular location">
    <subcellularLocation>
        <location evidence="1">Membrane</location>
        <topology evidence="1">Multi-pass membrane protein</topology>
    </subcellularLocation>
</comment>
<dbReference type="PANTHER" id="PTHR33281:SF16">
    <property type="match status" value="1"/>
</dbReference>
<reference evidence="10" key="1">
    <citation type="journal article" date="2021" name="G3 (Bethesda)">
        <title>Chromosome assembled and annotated genome sequence of Aspergillus flavus NRRL 3357.</title>
        <authorList>
            <person name="Skerker J.M."/>
            <person name="Pianalto K.M."/>
            <person name="Mondo S.J."/>
            <person name="Yang K."/>
            <person name="Arkin A.P."/>
            <person name="Keller N.P."/>
            <person name="Grigoriev I.V."/>
            <person name="Louise Glass N.L."/>
        </authorList>
    </citation>
    <scope>NUCLEOTIDE SEQUENCE [LARGE SCALE GENOMIC DNA]</scope>
    <source>
        <strain evidence="10">ATCC 200026 / FGSC A1120 / IAM 13836 / NRRL 3357 / JCM 12722 / SRRC 167</strain>
    </source>
</reference>
<evidence type="ECO:0000256" key="1">
    <source>
        <dbReference type="ARBA" id="ARBA00004141"/>
    </source>
</evidence>
<keyword evidence="6 8" id="KW-0472">Membrane</keyword>
<sequence length="624" mass="70059">MAHTRISCPIDRSREVFRFIKGAIHGAIIVPVLFHALFTAFVVYLDLYIFDTVGLPSSIIPSLSIVVGLMLVFRNQTSYNRFWDGRSSLTTLTTCIRNLVRTILTNGYSTSRPLRQDEKEDIERTIRILMAIPYAVKNHLRAEYGAAFYSFGDDVGEDGVAAYNPDYANLLPKGLEGHEDEGLTLPFQLSFFIDGFIKRGVERGWYHAPGASQMQAQLNSLLDAVGKMEMIRLTPIPVAHLIHQKQVLALFGCVLPFGMVDDLGWWTVPIVSLVIFTLYGIEGIGSQLEDPFGYDRNDIKMDAIVGDSKMEIDVVLSEWRKLMSFVEAETPRTESRCVEDHSDRASPPSTRKRRSNSSPEAPQRSTEAIFNEIIHKIPTIREFTELVYEYIPPEQGSLICRTFLESGIFEASNARANFNARTGTLWIRVRLTELHGVQIRWVGYTSGVWVRKGLMNEAESDIFDIGAGTTLDGFTGQYTHSSKEPDLFLCPATDDLPSIVVESGFSESWPRLHADKDLWMYGSTTVNVVILLKWSKCVRTRCKGKVEVWTRNPAGGLMMCEKPIFPRPVPAPDPDTDVVQFTKLDLFGKHIVAGQNPMTVLSLGLSELRDHARHRMSLMGLTPA</sequence>
<name>A0A7U2MJL8_ASPFN</name>
<proteinExistence type="predicted"/>
<evidence type="ECO:0000313" key="9">
    <source>
        <dbReference type="EMBL" id="QRD84917.1"/>
    </source>
</evidence>
<dbReference type="VEuPathDB" id="FungiDB:AFLA_002969"/>
<dbReference type="VEuPathDB" id="FungiDB:F9C07_2070030"/>